<organism evidence="2 3">
    <name type="scientific">Edaphochlamys debaryana</name>
    <dbReference type="NCBI Taxonomy" id="47281"/>
    <lineage>
        <taxon>Eukaryota</taxon>
        <taxon>Viridiplantae</taxon>
        <taxon>Chlorophyta</taxon>
        <taxon>core chlorophytes</taxon>
        <taxon>Chlorophyceae</taxon>
        <taxon>CS clade</taxon>
        <taxon>Chlamydomonadales</taxon>
        <taxon>Chlamydomonadales incertae sedis</taxon>
        <taxon>Edaphochlamys</taxon>
    </lineage>
</organism>
<dbReference type="Proteomes" id="UP000612055">
    <property type="component" value="Unassembled WGS sequence"/>
</dbReference>
<dbReference type="EMBL" id="JAEHOE010000011">
    <property type="protein sequence ID" value="KAG2498050.1"/>
    <property type="molecule type" value="Genomic_DNA"/>
</dbReference>
<proteinExistence type="predicted"/>
<dbReference type="AlphaFoldDB" id="A0A835YG07"/>
<keyword evidence="3" id="KW-1185">Reference proteome</keyword>
<feature type="compositionally biased region" description="Low complexity" evidence="1">
    <location>
        <begin position="19"/>
        <end position="35"/>
    </location>
</feature>
<gene>
    <name evidence="2" type="ORF">HYH03_003811</name>
</gene>
<comment type="caution">
    <text evidence="2">The sequence shown here is derived from an EMBL/GenBank/DDBJ whole genome shotgun (WGS) entry which is preliminary data.</text>
</comment>
<reference evidence="2" key="1">
    <citation type="journal article" date="2020" name="bioRxiv">
        <title>Comparative genomics of Chlamydomonas.</title>
        <authorList>
            <person name="Craig R.J."/>
            <person name="Hasan A.R."/>
            <person name="Ness R.W."/>
            <person name="Keightley P.D."/>
        </authorList>
    </citation>
    <scope>NUCLEOTIDE SEQUENCE</scope>
    <source>
        <strain evidence="2">CCAP 11/70</strain>
    </source>
</reference>
<feature type="compositionally biased region" description="Gly residues" evidence="1">
    <location>
        <begin position="155"/>
        <end position="169"/>
    </location>
</feature>
<feature type="region of interest" description="Disordered" evidence="1">
    <location>
        <begin position="68"/>
        <end position="91"/>
    </location>
</feature>
<accession>A0A835YG07</accession>
<feature type="region of interest" description="Disordered" evidence="1">
    <location>
        <begin position="1"/>
        <end position="42"/>
    </location>
</feature>
<feature type="compositionally biased region" description="Gly residues" evidence="1">
    <location>
        <begin position="1"/>
        <end position="18"/>
    </location>
</feature>
<evidence type="ECO:0000313" key="2">
    <source>
        <dbReference type="EMBL" id="KAG2498050.1"/>
    </source>
</evidence>
<sequence length="548" mass="55169">MPPQGRGRGGRAGWGAGRAGSAASADPGAGPSTSGRSGPASQLSLLPVPLLRAYRALPAAAEALLPAPVTQRPGGGSSAAGRGRGAGSGRLAALREAKEQLRELGFAVTDLSHLRQPEQAAALAELLSTHPAETAALLRLYSSALRPDGEERAGGESGSGSGSGGGGSPGEALALEGWRADVSSVVAFLIYRLRPLPANRHALSALRFLLALLRAQTLQAFSRRLASAAKAAASGGGGGSAFMKRMLSMQPGEGARLAMAALHCGRHLLGRQREVSPPWLAAQRQEWWRLAACTVVHGIWAMDGDAQTWLWEVVTDRLTVMGPKASIVKPVKVQGCCRFDLDALPPAPPPEVAAALAAGLLPALAALPDLPRSGPANPRGPFAELLTACNRDRPDGSGLALFLAPLLAYGEPGQAEGLLGALGRAGGLVGPSGGGAGTDPFREAATSLLGALAGALQRCRGLGVAAAEAAEESLEAAAGPVEAAEGSRGGYGLEAKAGAVGSGGPSGAVPPPPPLQQLRRLLAIAAELWGLPLPAQPAAVVEKGDASA</sequence>
<name>A0A835YG07_9CHLO</name>
<feature type="compositionally biased region" description="Gly residues" evidence="1">
    <location>
        <begin position="73"/>
        <end position="88"/>
    </location>
</feature>
<feature type="region of interest" description="Disordered" evidence="1">
    <location>
        <begin position="148"/>
        <end position="170"/>
    </location>
</feature>
<evidence type="ECO:0000256" key="1">
    <source>
        <dbReference type="SAM" id="MobiDB-lite"/>
    </source>
</evidence>
<protein>
    <submittedName>
        <fullName evidence="2">Uncharacterized protein</fullName>
    </submittedName>
</protein>
<evidence type="ECO:0000313" key="3">
    <source>
        <dbReference type="Proteomes" id="UP000612055"/>
    </source>
</evidence>